<dbReference type="InterPro" id="IPR005599">
    <property type="entry name" value="GPI_mannosylTrfase"/>
</dbReference>
<dbReference type="OrthoDB" id="416834at2759"/>
<evidence type="ECO:0000256" key="3">
    <source>
        <dbReference type="ARBA" id="ARBA00006065"/>
    </source>
</evidence>
<name>A0A1L0CJ55_9ASCO</name>
<feature type="transmembrane region" description="Helical" evidence="12">
    <location>
        <begin position="20"/>
        <end position="40"/>
    </location>
</feature>
<proteinExistence type="inferred from homology"/>
<evidence type="ECO:0000256" key="9">
    <source>
        <dbReference type="ARBA" id="ARBA00022989"/>
    </source>
</evidence>
<dbReference type="VEuPathDB" id="FungiDB:HGUI_00577"/>
<comment type="pathway">
    <text evidence="2">Glycolipid biosynthesis; glycosylphosphatidylinositol-anchor biosynthesis.</text>
</comment>
<keyword evidence="5 12" id="KW-0328">Glycosyltransferase</keyword>
<dbReference type="EMBL" id="FQNF01000007">
    <property type="protein sequence ID" value="SGZ38377.1"/>
    <property type="molecule type" value="Genomic_DNA"/>
</dbReference>
<evidence type="ECO:0000256" key="4">
    <source>
        <dbReference type="ARBA" id="ARBA00022502"/>
    </source>
</evidence>
<keyword evidence="4" id="KW-0337">GPI-anchor biosynthesis</keyword>
<evidence type="ECO:0000256" key="7">
    <source>
        <dbReference type="ARBA" id="ARBA00022692"/>
    </source>
</evidence>
<dbReference type="AlphaFoldDB" id="A0A1L0CJ55"/>
<comment type="function">
    <text evidence="11">Mannosyltransferase involved in glycosylphosphatidylinositol-anchor biosynthesis. Transfers the third mannose to Man2-GlcN-acyl-PI during GPI precursor assembly.</text>
</comment>
<feature type="transmembrane region" description="Helical" evidence="12">
    <location>
        <begin position="437"/>
        <end position="456"/>
    </location>
</feature>
<evidence type="ECO:0000256" key="11">
    <source>
        <dbReference type="ARBA" id="ARBA00024708"/>
    </source>
</evidence>
<comment type="subcellular location">
    <subcellularLocation>
        <location evidence="1 12">Endoplasmic reticulum membrane</location>
        <topology evidence="1 12">Multi-pass membrane protein</topology>
    </subcellularLocation>
</comment>
<dbReference type="GO" id="GO:0006506">
    <property type="term" value="P:GPI anchor biosynthetic process"/>
    <property type="evidence" value="ECO:0007669"/>
    <property type="project" value="UniProtKB-UniPathway"/>
</dbReference>
<evidence type="ECO:0000256" key="1">
    <source>
        <dbReference type="ARBA" id="ARBA00004477"/>
    </source>
</evidence>
<dbReference type="PANTHER" id="PTHR22760">
    <property type="entry name" value="GLYCOSYLTRANSFERASE"/>
    <property type="match status" value="1"/>
</dbReference>
<dbReference type="GO" id="GO:0005789">
    <property type="term" value="C:endoplasmic reticulum membrane"/>
    <property type="evidence" value="ECO:0007669"/>
    <property type="project" value="UniProtKB-SubCell"/>
</dbReference>
<dbReference type="Pfam" id="PF03901">
    <property type="entry name" value="Glyco_transf_22"/>
    <property type="match status" value="1"/>
</dbReference>
<feature type="transmembrane region" description="Helical" evidence="12">
    <location>
        <begin position="249"/>
        <end position="270"/>
    </location>
</feature>
<feature type="transmembrane region" description="Helical" evidence="12">
    <location>
        <begin position="199"/>
        <end position="215"/>
    </location>
</feature>
<feature type="transmembrane region" description="Helical" evidence="12">
    <location>
        <begin position="220"/>
        <end position="237"/>
    </location>
</feature>
<dbReference type="UniPathway" id="UPA00196"/>
<evidence type="ECO:0000256" key="5">
    <source>
        <dbReference type="ARBA" id="ARBA00022676"/>
    </source>
</evidence>
<accession>A0A1L0CJ55</accession>
<reference evidence="14" key="1">
    <citation type="submission" date="2016-11" db="EMBL/GenBank/DDBJ databases">
        <authorList>
            <person name="Guldener U."/>
        </authorList>
    </citation>
    <scope>NUCLEOTIDE SEQUENCE [LARGE SCALE GENOMIC DNA]</scope>
</reference>
<keyword evidence="8 12" id="KW-0256">Endoplasmic reticulum</keyword>
<evidence type="ECO:0000313" key="14">
    <source>
        <dbReference type="Proteomes" id="UP000183365"/>
    </source>
</evidence>
<keyword evidence="10 12" id="KW-0472">Membrane</keyword>
<feature type="transmembrane region" description="Helical" evidence="12">
    <location>
        <begin position="147"/>
        <end position="169"/>
    </location>
</feature>
<evidence type="ECO:0000313" key="13">
    <source>
        <dbReference type="EMBL" id="SGZ38377.1"/>
    </source>
</evidence>
<dbReference type="Proteomes" id="UP000183365">
    <property type="component" value="Unassembled WGS sequence"/>
</dbReference>
<keyword evidence="9 12" id="KW-1133">Transmembrane helix</keyword>
<feature type="transmembrane region" description="Helical" evidence="12">
    <location>
        <begin position="374"/>
        <end position="393"/>
    </location>
</feature>
<feature type="transmembrane region" description="Helical" evidence="12">
    <location>
        <begin position="342"/>
        <end position="362"/>
    </location>
</feature>
<comment type="similarity">
    <text evidence="3">Belongs to the glycosyltransferase 22 family. PIGB subfamily.</text>
</comment>
<evidence type="ECO:0000256" key="10">
    <source>
        <dbReference type="ARBA" id="ARBA00023136"/>
    </source>
</evidence>
<organism evidence="13 14">
    <name type="scientific">Hanseniaspora guilliermondii</name>
    <dbReference type="NCBI Taxonomy" id="56406"/>
    <lineage>
        <taxon>Eukaryota</taxon>
        <taxon>Fungi</taxon>
        <taxon>Dikarya</taxon>
        <taxon>Ascomycota</taxon>
        <taxon>Saccharomycotina</taxon>
        <taxon>Saccharomycetes</taxon>
        <taxon>Saccharomycodales</taxon>
        <taxon>Saccharomycodaceae</taxon>
        <taxon>Hanseniaspora</taxon>
    </lineage>
</organism>
<feature type="transmembrane region" description="Helical" evidence="12">
    <location>
        <begin position="291"/>
        <end position="314"/>
    </location>
</feature>
<keyword evidence="6" id="KW-0808">Transferase</keyword>
<evidence type="ECO:0000256" key="12">
    <source>
        <dbReference type="RuleBase" id="RU363075"/>
    </source>
</evidence>
<evidence type="ECO:0000256" key="8">
    <source>
        <dbReference type="ARBA" id="ARBA00022824"/>
    </source>
</evidence>
<keyword evidence="14" id="KW-1185">Reference proteome</keyword>
<keyword evidence="7 12" id="KW-0812">Transmembrane</keyword>
<dbReference type="EC" id="2.4.1.-" evidence="12"/>
<evidence type="ECO:0000256" key="2">
    <source>
        <dbReference type="ARBA" id="ARBA00004687"/>
    </source>
</evidence>
<dbReference type="PANTHER" id="PTHR22760:SF4">
    <property type="entry name" value="GPI MANNOSYLTRANSFERASE 3"/>
    <property type="match status" value="1"/>
</dbReference>
<sequence>MNLHSNDNLYLHKNKNFKKLFKVILFVKVFFNIVLPLIVYDFPSTKGYFQPDEYYQTLNVSYLKFINKTSPENLTWEWNNKLRSYLFPFIIENLGYRLFNQIIPYVMQIYLSFVAEFMIFIGMYWNSGFIYQCVIYVNYLKEYAPKAFSASFGITYGPIFAMCLMNSYIDYYTICFFYKVYSLCNEHTKRVDKTDSNNFIKLSFLLITANFFNVFFQNRFFINSFEMGLNVIGLYFFNWENNSINYKYYIISLTLGFLSICQRPTNAFIWGTIGSFKVLTDFRRTALNLKFYFTLVISMMVSLIITLSTDFYFYKEITFPMWSFIQFNYSKNLSKFYGSSPFNFHFVQSIPILCGLSLPLYLISLSKFFKSPNVVKILHITIILNTTLFSIINHKEFRFLYPAQPLFLCLSTIEYMSLIDKRNKSMLSKLIKKIPSFILQGLCVISFFSGLLISYFNEKGVVEVCNYLNDNNNVYSSVSFLMPCHSTPGISYMTEYNNRKWELTCEPPLFLLDEEDADIVEKSLESYLDESDIFYLDPRKWISENMSDDPNDNHNWTDCIVMFQILGDDIYDDILKPKGYILEKKWFNTIQHWDHRRQGDVQLFCKKLV</sequence>
<dbReference type="GO" id="GO:0000026">
    <property type="term" value="F:alpha-1,2-mannosyltransferase activity"/>
    <property type="evidence" value="ECO:0007669"/>
    <property type="project" value="TreeGrafter"/>
</dbReference>
<protein>
    <recommendedName>
        <fullName evidence="12">Mannosyltransferase</fullName>
        <ecNumber evidence="12">2.4.1.-</ecNumber>
    </recommendedName>
</protein>
<evidence type="ECO:0000256" key="6">
    <source>
        <dbReference type="ARBA" id="ARBA00022679"/>
    </source>
</evidence>
<gene>
    <name evidence="13" type="ORF">HGUI_00577</name>
</gene>